<dbReference type="SUPFAM" id="SSF51197">
    <property type="entry name" value="Clavaminate synthase-like"/>
    <property type="match status" value="1"/>
</dbReference>
<feature type="active site" description="Nucleophile" evidence="4">
    <location>
        <position position="89"/>
    </location>
</feature>
<dbReference type="Gene3D" id="3.90.226.10">
    <property type="entry name" value="2-enoyl-CoA Hydratase, Chain A, domain 1"/>
    <property type="match status" value="1"/>
</dbReference>
<feature type="short sequence motif" description="DGA/G" evidence="4">
    <location>
        <begin position="208"/>
        <end position="210"/>
    </location>
</feature>
<dbReference type="Gene3D" id="2.60.120.650">
    <property type="entry name" value="Cupin"/>
    <property type="match status" value="1"/>
</dbReference>
<proteinExistence type="predicted"/>
<feature type="active site" description="Proton acceptor" evidence="4">
    <location>
        <position position="208"/>
    </location>
</feature>
<dbReference type="GO" id="GO:0005811">
    <property type="term" value="C:lipid droplet"/>
    <property type="evidence" value="ECO:0007669"/>
    <property type="project" value="TreeGrafter"/>
</dbReference>
<feature type="compositionally biased region" description="Basic residues" evidence="5">
    <location>
        <begin position="686"/>
        <end position="700"/>
    </location>
</feature>
<dbReference type="InterPro" id="IPR029045">
    <property type="entry name" value="ClpP/crotonase-like_dom_sf"/>
</dbReference>
<dbReference type="InterPro" id="IPR033562">
    <property type="entry name" value="PLPL"/>
</dbReference>
<comment type="caution">
    <text evidence="8">The sequence shown here is derived from an EMBL/GenBank/DDBJ whole genome shotgun (WGS) entry which is preliminary data.</text>
</comment>
<dbReference type="Proteomes" id="UP001175271">
    <property type="component" value="Unassembled WGS sequence"/>
</dbReference>
<dbReference type="PANTHER" id="PTHR12406:SF41">
    <property type="entry name" value="BRUMMER, ISOFORM B-RELATED"/>
    <property type="match status" value="1"/>
</dbReference>
<reference evidence="8" key="1">
    <citation type="submission" date="2023-06" db="EMBL/GenBank/DDBJ databases">
        <title>Genomic analysis of the entomopathogenic nematode Steinernema hermaphroditum.</title>
        <authorList>
            <person name="Schwarz E.M."/>
            <person name="Heppert J.K."/>
            <person name="Baniya A."/>
            <person name="Schwartz H.T."/>
            <person name="Tan C.-H."/>
            <person name="Antoshechkin I."/>
            <person name="Sternberg P.W."/>
            <person name="Goodrich-Blair H."/>
            <person name="Dillman A.R."/>
        </authorList>
    </citation>
    <scope>NUCLEOTIDE SEQUENCE</scope>
    <source>
        <strain evidence="8">PS9179</strain>
        <tissue evidence="8">Whole animal</tissue>
    </source>
</reference>
<evidence type="ECO:0000256" key="4">
    <source>
        <dbReference type="PROSITE-ProRule" id="PRU01161"/>
    </source>
</evidence>
<keyword evidence="3 4" id="KW-0443">Lipid metabolism</keyword>
<dbReference type="Pfam" id="PF00378">
    <property type="entry name" value="ECH_1"/>
    <property type="match status" value="1"/>
</dbReference>
<dbReference type="InterPro" id="IPR003347">
    <property type="entry name" value="JmjC_dom"/>
</dbReference>
<dbReference type="GO" id="GO:0019433">
    <property type="term" value="P:triglyceride catabolic process"/>
    <property type="evidence" value="ECO:0007669"/>
    <property type="project" value="TreeGrafter"/>
</dbReference>
<feature type="region of interest" description="Disordered" evidence="5">
    <location>
        <begin position="681"/>
        <end position="705"/>
    </location>
</feature>
<feature type="short sequence motif" description="GXSXG" evidence="4">
    <location>
        <begin position="87"/>
        <end position="91"/>
    </location>
</feature>
<dbReference type="Pfam" id="PF01734">
    <property type="entry name" value="Patatin"/>
    <property type="match status" value="1"/>
</dbReference>
<dbReference type="CDD" id="cd07204">
    <property type="entry name" value="Pat_PNPLA_like"/>
    <property type="match status" value="1"/>
</dbReference>
<dbReference type="PROSITE" id="PS51635">
    <property type="entry name" value="PNPLA"/>
    <property type="match status" value="1"/>
</dbReference>
<accession>A0AA39LHG4</accession>
<gene>
    <name evidence="8" type="ORF">QR680_002107</name>
</gene>
<dbReference type="InterPro" id="IPR016035">
    <property type="entry name" value="Acyl_Trfase/lysoPLipase"/>
</dbReference>
<feature type="domain" description="JmjC" evidence="6">
    <location>
        <begin position="812"/>
        <end position="966"/>
    </location>
</feature>
<evidence type="ECO:0000259" key="6">
    <source>
        <dbReference type="PROSITE" id="PS51184"/>
    </source>
</evidence>
<dbReference type="PROSITE" id="PS51184">
    <property type="entry name" value="JMJC"/>
    <property type="match status" value="1"/>
</dbReference>
<dbReference type="SUPFAM" id="SSF52096">
    <property type="entry name" value="ClpP/crotonase"/>
    <property type="match status" value="1"/>
</dbReference>
<dbReference type="CDD" id="cd06558">
    <property type="entry name" value="crotonase-like"/>
    <property type="match status" value="1"/>
</dbReference>
<sequence>MKTREQRGATNFKHVKDLVLERTNGVPNDEVLLSIAREFSPGIMKAVLDGKINLSFSGCGFMCIYHAGVCAAIKEYAPELAANRVSGASAGSIAAAGLVCNVCISQATSAILTVVTKARERALGALHPSFNLIGLVRKNLQEILPDDAHVICSGRLEISLTRVGTNENIVVDHFETKAELIDAIVCSCFIPFYCGRTPPEFRGVQYFDGGWSDNQPMADKHTITVSPFSGESDICPSDGDSASLFDSEFSNTSIRHTVRNLFRLTSCLIPARPETCSRICRQGFEDTLRFLSRVGLSPCARCLTIQSTGLPLPHYRHEIEVTKKHHHKAIVQSPVRSRYESECDNCLEKVSTIRADDVRKLFPKIMEKTLNENSPGFKSMPILDYLSQMRIVQWAYNNFAKPIELLFIIARNLNEWLSTVREHDPITERLELLAKSFLQSFDRQKNMYCATMSCQLAITDISLGGNQRHEYVLTKPAPKPVPVKKLTTSMSDQALKELKILKKHDQQKKRCGRSRDNSSCIELQLSPSTSNVCDDPDSLDHVVDYTEKHEALLAYYYHDDNNQLQVCHIYALGGSSHSSHSCHSSNPKNSLLVANELTTTKEETKFDLEFEEDECEIPMGGGSVEHTMTYGDDREIATDSGLSMIEDNAKMGCGKRDACCSPVKHLDNTPKVVLRSNHRERGSVGNRRHTTHFVSSRKSHHTDAPKQIRRMKSNMFREVDFEQGSWIDLFVDCMLKNCPVILCPEFTKNWQSRSEWVSDDGKPFLESLVRQFGNLMIPVIDGDDQCNYGEMTLSDFAKYFTEGGRERLIYAKDWHFQRDADCSPYKLPLFLQSDWFNHEERSFVGDYRFVYIGVRETWTRFHCDVMNSYSWSANVCGRKLWYFVPAGGEEHFRTGKETYAADIREYRDRWQKAGVIEVIQEEGEIVFVPSSWFHQVHNLEDTISINHNFINSSNVDMALSAIQKRIQEIVAEIEDSRNMFTDEEFVTQVQLILKADSKVDVATFIDFLDYLISDRSLRATFCWICPRHVNVFDYKMRLNCTFVKVLAARFNPVLRGCTTRGFSQSKPFDWDAARAHFSRFPGGAVTLKSDDARGLATIELNHPGKKNALSGKMMVDLDDCVRKLESWNGSVIVVTGANGDFCTGGDLEFVKKTATPEDGFTMCTFMGNILIRLRRLPAITVAKGDGYILGGGSELFSSCDIRAMNLSAKVGFVQGRLGVTPGWGGTARMVEILGRSKAIELLATASVLDATAAKNVALATFVYKTEEEFTQYVSSLLRNKPDVVKVSKHIVDGILSGSSLEECLKIEREDFIKFWGGKAHLEALTSKPKHK</sequence>
<dbReference type="SMART" id="SM00558">
    <property type="entry name" value="JmjC"/>
    <property type="match status" value="1"/>
</dbReference>
<evidence type="ECO:0000256" key="1">
    <source>
        <dbReference type="ARBA" id="ARBA00013279"/>
    </source>
</evidence>
<evidence type="ECO:0000256" key="3">
    <source>
        <dbReference type="ARBA" id="ARBA00023098"/>
    </source>
</evidence>
<dbReference type="GO" id="GO:0005737">
    <property type="term" value="C:cytoplasm"/>
    <property type="evidence" value="ECO:0007669"/>
    <property type="project" value="TreeGrafter"/>
</dbReference>
<keyword evidence="4" id="KW-0442">Lipid degradation</keyword>
<protein>
    <recommendedName>
        <fullName evidence="1">triacylglycerol lipase</fullName>
        <ecNumber evidence="1">3.1.1.3</ecNumber>
    </recommendedName>
</protein>
<dbReference type="Gene3D" id="3.40.1090.10">
    <property type="entry name" value="Cytosolic phospholipase A2 catalytic domain"/>
    <property type="match status" value="2"/>
</dbReference>
<keyword evidence="9" id="KW-1185">Reference proteome</keyword>
<feature type="domain" description="PNPLA" evidence="7">
    <location>
        <begin position="54"/>
        <end position="221"/>
    </location>
</feature>
<dbReference type="GO" id="GO:0016020">
    <property type="term" value="C:membrane"/>
    <property type="evidence" value="ECO:0007669"/>
    <property type="project" value="TreeGrafter"/>
</dbReference>
<organism evidence="8 9">
    <name type="scientific">Steinernema hermaphroditum</name>
    <dbReference type="NCBI Taxonomy" id="289476"/>
    <lineage>
        <taxon>Eukaryota</taxon>
        <taxon>Metazoa</taxon>
        <taxon>Ecdysozoa</taxon>
        <taxon>Nematoda</taxon>
        <taxon>Chromadorea</taxon>
        <taxon>Rhabditida</taxon>
        <taxon>Tylenchina</taxon>
        <taxon>Panagrolaimomorpha</taxon>
        <taxon>Strongyloidoidea</taxon>
        <taxon>Steinernematidae</taxon>
        <taxon>Steinernema</taxon>
    </lineage>
</organism>
<comment type="caution">
    <text evidence="4">Lacks conserved residue(s) required for the propagation of feature annotation.</text>
</comment>
<keyword evidence="2 4" id="KW-0378">Hydrolase</keyword>
<dbReference type="EC" id="3.1.1.3" evidence="1"/>
<dbReference type="SUPFAM" id="SSF52151">
    <property type="entry name" value="FabD/lysophospholipase-like"/>
    <property type="match status" value="1"/>
</dbReference>
<evidence type="ECO:0000313" key="8">
    <source>
        <dbReference type="EMBL" id="KAK0397383.1"/>
    </source>
</evidence>
<dbReference type="GO" id="GO:0004806">
    <property type="term" value="F:triacylglycerol lipase activity"/>
    <property type="evidence" value="ECO:0007669"/>
    <property type="project" value="UniProtKB-EC"/>
</dbReference>
<evidence type="ECO:0000256" key="5">
    <source>
        <dbReference type="SAM" id="MobiDB-lite"/>
    </source>
</evidence>
<dbReference type="EMBL" id="JAUCMV010000005">
    <property type="protein sequence ID" value="KAK0397383.1"/>
    <property type="molecule type" value="Genomic_DNA"/>
</dbReference>
<dbReference type="Pfam" id="PF02373">
    <property type="entry name" value="JmjC"/>
    <property type="match status" value="1"/>
</dbReference>
<dbReference type="FunFam" id="3.40.1090.10:FF:000003">
    <property type="entry name" value="Patatin-like phospholipase domain-containing protein 2"/>
    <property type="match status" value="1"/>
</dbReference>
<dbReference type="InterPro" id="IPR002641">
    <property type="entry name" value="PNPLA_dom"/>
</dbReference>
<evidence type="ECO:0000259" key="7">
    <source>
        <dbReference type="PROSITE" id="PS51635"/>
    </source>
</evidence>
<dbReference type="GO" id="GO:0055088">
    <property type="term" value="P:lipid homeostasis"/>
    <property type="evidence" value="ECO:0007669"/>
    <property type="project" value="TreeGrafter"/>
</dbReference>
<dbReference type="PANTHER" id="PTHR12406">
    <property type="entry name" value="CALCIUM-INDEPENDENT PHOSPHOLIPASE A2 IPLA2 -RELATED"/>
    <property type="match status" value="1"/>
</dbReference>
<name>A0AA39LHG4_9BILA</name>
<evidence type="ECO:0000313" key="9">
    <source>
        <dbReference type="Proteomes" id="UP001175271"/>
    </source>
</evidence>
<dbReference type="InterPro" id="IPR001753">
    <property type="entry name" value="Enoyl-CoA_hydra/iso"/>
</dbReference>
<evidence type="ECO:0000256" key="2">
    <source>
        <dbReference type="ARBA" id="ARBA00022801"/>
    </source>
</evidence>